<dbReference type="GO" id="GO:0007094">
    <property type="term" value="P:mitotic spindle assembly checkpoint signaling"/>
    <property type="evidence" value="ECO:0007669"/>
    <property type="project" value="InterPro"/>
</dbReference>
<comment type="similarity">
    <text evidence="2">Belongs to the MAD1 family.</text>
</comment>
<name>A0A7R8VJA9_TIMDO</name>
<comment type="subcellular location">
    <subcellularLocation>
        <location evidence="1">Nucleus</location>
    </subcellularLocation>
</comment>
<dbReference type="GO" id="GO:0005635">
    <property type="term" value="C:nuclear envelope"/>
    <property type="evidence" value="ECO:0007669"/>
    <property type="project" value="TreeGrafter"/>
</dbReference>
<evidence type="ECO:0000256" key="3">
    <source>
        <dbReference type="ARBA" id="ARBA00022618"/>
    </source>
</evidence>
<dbReference type="EMBL" id="OA565749">
    <property type="protein sequence ID" value="CAD7197640.1"/>
    <property type="molecule type" value="Genomic_DNA"/>
</dbReference>
<evidence type="ECO:0000256" key="2">
    <source>
        <dbReference type="ARBA" id="ARBA00008029"/>
    </source>
</evidence>
<reference evidence="9" key="1">
    <citation type="submission" date="2020-11" db="EMBL/GenBank/DDBJ databases">
        <authorList>
            <person name="Tran Van P."/>
        </authorList>
    </citation>
    <scope>NUCLEOTIDE SEQUENCE</scope>
</reference>
<feature type="coiled-coil region" evidence="7">
    <location>
        <begin position="486"/>
        <end position="564"/>
    </location>
</feature>
<keyword evidence="6" id="KW-0131">Cell cycle</keyword>
<evidence type="ECO:0000256" key="4">
    <source>
        <dbReference type="ARBA" id="ARBA00022776"/>
    </source>
</evidence>
<proteinExistence type="inferred from homology"/>
<feature type="coiled-coil region" evidence="7">
    <location>
        <begin position="597"/>
        <end position="672"/>
    </location>
</feature>
<evidence type="ECO:0000313" key="9">
    <source>
        <dbReference type="EMBL" id="CAD7197640.1"/>
    </source>
</evidence>
<dbReference type="Gene3D" id="3.30.457.60">
    <property type="match status" value="1"/>
</dbReference>
<feature type="coiled-coil region" evidence="7">
    <location>
        <begin position="414"/>
        <end position="455"/>
    </location>
</feature>
<accession>A0A7R8VJA9</accession>
<dbReference type="FunFam" id="3.30.457.60:FF:000002">
    <property type="entry name" value="Mitotic spindle assembly checkpoint protein MAD1"/>
    <property type="match status" value="1"/>
</dbReference>
<feature type="coiled-coil region" evidence="7">
    <location>
        <begin position="81"/>
        <end position="115"/>
    </location>
</feature>
<dbReference type="PANTHER" id="PTHR23168">
    <property type="entry name" value="MITOTIC SPINDLE ASSEMBLY CHECKPOINT PROTEIN MAD1 MITOTIC ARREST DEFICIENT-LIKE PROTEIN 1"/>
    <property type="match status" value="1"/>
</dbReference>
<dbReference type="GO" id="GO:0051301">
    <property type="term" value="P:cell division"/>
    <property type="evidence" value="ECO:0007669"/>
    <property type="project" value="UniProtKB-KW"/>
</dbReference>
<evidence type="ECO:0000256" key="8">
    <source>
        <dbReference type="SAM" id="MobiDB-lite"/>
    </source>
</evidence>
<keyword evidence="5" id="KW-0539">Nucleus</keyword>
<sequence length="774" mass="89600">MTSEENREPTCVMNMLENFRQPPKNNKRSSYAPIKLDFGDSPLNGSLKRPYRSDSESDSYSSTKKSKINIDYSMISSPWEARCIRAELIGAKAEIESLEKQLSKLHTVRKEMEIMFENEKSHLQQQLNKERSKFKDLDYRAQTLRKRELEYKEELAELKSTLLNERQTTEKEILSLQKENAELKEGWHQLKTESAKEISSNKQHIGELEKNLAAAVEELDMFKEIAQDLETQMNQSNKDKTALKQKEQELNAAQSKIKAIDTLCKEEHGSHFTLLPMHKESLEHELDEFKDAVVLAKCNRDKLLHYAELEKEIQILREHNKKLKDTIGNKLLLEEQVENLKSRESLMEEKDQEMVHLQTEHAQLQRLLIEWQSVSQEHCADRSAAPAAIKKLIIELQHKELLLSAEKGQIASNLKTLEKKQSSLTLEMEEALKKAQKHEAIKEQQASLIRRLQKKLLLVSRDRDYYRSQLDIYEKDDTMTSAPTLSNSQQQQVQQLQTRLEAQESSLNSYREMVEQLEKDLKQSHSIMGGIELVEKLAAVEEERDKLQAKVETLYAKQMKLEEHLEKSAMGEINAGSNSETGMQTIHFKMNPFSLSLEKQSETMKQLKEDNEHLQAKCDQLKARLEVLEQGQMQDVTRIVEGQLASCSAQEVEDLRNQVKSYDLKIQRLKEAFKTTSQEYREACYMLLGYRIDRVHHNQYKLSNMYAESPNDYLMFKLTSGGSLDLLATPYSETLMDFVELHLEHQHSIPLFLSAITVDLFTKQTLMTTTDASV</sequence>
<keyword evidence="7" id="KW-0175">Coiled coil</keyword>
<evidence type="ECO:0000256" key="1">
    <source>
        <dbReference type="ARBA" id="ARBA00004123"/>
    </source>
</evidence>
<keyword evidence="3" id="KW-0132">Cell division</keyword>
<organism evidence="9">
    <name type="scientific">Timema douglasi</name>
    <name type="common">Walking stick</name>
    <dbReference type="NCBI Taxonomy" id="61478"/>
    <lineage>
        <taxon>Eukaryota</taxon>
        <taxon>Metazoa</taxon>
        <taxon>Ecdysozoa</taxon>
        <taxon>Arthropoda</taxon>
        <taxon>Hexapoda</taxon>
        <taxon>Insecta</taxon>
        <taxon>Pterygota</taxon>
        <taxon>Neoptera</taxon>
        <taxon>Polyneoptera</taxon>
        <taxon>Phasmatodea</taxon>
        <taxon>Timematodea</taxon>
        <taxon>Timematoidea</taxon>
        <taxon>Timematidae</taxon>
        <taxon>Timema</taxon>
    </lineage>
</organism>
<evidence type="ECO:0000256" key="6">
    <source>
        <dbReference type="ARBA" id="ARBA00023306"/>
    </source>
</evidence>
<dbReference type="Gene3D" id="6.10.250.90">
    <property type="match status" value="1"/>
</dbReference>
<feature type="region of interest" description="Disordered" evidence="8">
    <location>
        <begin position="1"/>
        <end position="63"/>
    </location>
</feature>
<gene>
    <name evidence="9" type="ORF">TDIB3V08_LOCUS3942</name>
</gene>
<evidence type="ECO:0008006" key="10">
    <source>
        <dbReference type="Google" id="ProtNLM"/>
    </source>
</evidence>
<dbReference type="GO" id="GO:0051315">
    <property type="term" value="P:attachment of mitotic spindle microtubules to kinetochore"/>
    <property type="evidence" value="ECO:0007669"/>
    <property type="project" value="TreeGrafter"/>
</dbReference>
<evidence type="ECO:0000256" key="7">
    <source>
        <dbReference type="SAM" id="Coils"/>
    </source>
</evidence>
<feature type="coiled-coil region" evidence="7">
    <location>
        <begin position="141"/>
        <end position="367"/>
    </location>
</feature>
<dbReference type="Pfam" id="PF05557">
    <property type="entry name" value="MAD"/>
    <property type="match status" value="1"/>
</dbReference>
<evidence type="ECO:0000256" key="5">
    <source>
        <dbReference type="ARBA" id="ARBA00023242"/>
    </source>
</evidence>
<dbReference type="Gene3D" id="1.20.5.170">
    <property type="match status" value="1"/>
</dbReference>
<dbReference type="GO" id="GO:0000776">
    <property type="term" value="C:kinetochore"/>
    <property type="evidence" value="ECO:0007669"/>
    <property type="project" value="TreeGrafter"/>
</dbReference>
<protein>
    <recommendedName>
        <fullName evidence="10">Mitotic spindle assembly checkpoint protein MAD1</fullName>
    </recommendedName>
</protein>
<dbReference type="PANTHER" id="PTHR23168:SF0">
    <property type="entry name" value="MITOTIC SPINDLE ASSEMBLY CHECKPOINT PROTEIN MAD1"/>
    <property type="match status" value="1"/>
</dbReference>
<keyword evidence="4" id="KW-0498">Mitosis</keyword>
<dbReference type="SUPFAM" id="SSF75704">
    <property type="entry name" value="Mitotic arrest deficient-like 1, Mad1"/>
    <property type="match status" value="1"/>
</dbReference>
<dbReference type="GO" id="GO:0072686">
    <property type="term" value="C:mitotic spindle"/>
    <property type="evidence" value="ECO:0007669"/>
    <property type="project" value="TreeGrafter"/>
</dbReference>
<dbReference type="InterPro" id="IPR008672">
    <property type="entry name" value="Mad1"/>
</dbReference>
<dbReference type="AlphaFoldDB" id="A0A7R8VJA9"/>